<evidence type="ECO:0000256" key="1">
    <source>
        <dbReference type="SAM" id="Phobius"/>
    </source>
</evidence>
<sequence>MLIGPSAQSSRTEHYKTRVYGSISPIASLRMAALEVTEAYRIPDQLLWGAVGGFLMGSAAWWVLQ</sequence>
<evidence type="ECO:0000313" key="2">
    <source>
        <dbReference type="EMBL" id="PUU75921.1"/>
    </source>
</evidence>
<accession>A0A2T6ZKA8</accession>
<keyword evidence="3" id="KW-1185">Reference proteome</keyword>
<evidence type="ECO:0000313" key="3">
    <source>
        <dbReference type="Proteomes" id="UP000244722"/>
    </source>
</evidence>
<feature type="transmembrane region" description="Helical" evidence="1">
    <location>
        <begin position="46"/>
        <end position="64"/>
    </location>
</feature>
<keyword evidence="1" id="KW-0812">Transmembrane</keyword>
<dbReference type="Proteomes" id="UP000244722">
    <property type="component" value="Unassembled WGS sequence"/>
</dbReference>
<name>A0A2T6ZKA8_TUBBO</name>
<keyword evidence="1" id="KW-0472">Membrane</keyword>
<comment type="caution">
    <text evidence="2">The sequence shown here is derived from an EMBL/GenBank/DDBJ whole genome shotgun (WGS) entry which is preliminary data.</text>
</comment>
<reference evidence="2 3" key="1">
    <citation type="submission" date="2017-04" db="EMBL/GenBank/DDBJ databases">
        <title>Draft genome sequence of Tuber borchii Vittad., a whitish edible truffle.</title>
        <authorList>
            <consortium name="DOE Joint Genome Institute"/>
            <person name="Murat C."/>
            <person name="Kuo A."/>
            <person name="Barry K.W."/>
            <person name="Clum A."/>
            <person name="Dockter R.B."/>
            <person name="Fauchery L."/>
            <person name="Iotti M."/>
            <person name="Kohler A."/>
            <person name="Labutti K."/>
            <person name="Lindquist E.A."/>
            <person name="Lipzen A."/>
            <person name="Ohm R.A."/>
            <person name="Wang M."/>
            <person name="Grigoriev I.V."/>
            <person name="Zambonelli A."/>
            <person name="Martin F.M."/>
        </authorList>
    </citation>
    <scope>NUCLEOTIDE SEQUENCE [LARGE SCALE GENOMIC DNA]</scope>
    <source>
        <strain evidence="2 3">Tbo3840</strain>
    </source>
</reference>
<dbReference type="AlphaFoldDB" id="A0A2T6ZKA8"/>
<protein>
    <submittedName>
        <fullName evidence="2">Uncharacterized protein</fullName>
    </submittedName>
</protein>
<dbReference type="EMBL" id="NESQ01000209">
    <property type="protein sequence ID" value="PUU75921.1"/>
    <property type="molecule type" value="Genomic_DNA"/>
</dbReference>
<keyword evidence="1" id="KW-1133">Transmembrane helix</keyword>
<proteinExistence type="predicted"/>
<gene>
    <name evidence="2" type="ORF">B9Z19DRAFT_1089343</name>
</gene>
<organism evidence="2 3">
    <name type="scientific">Tuber borchii</name>
    <name type="common">White truffle</name>
    <dbReference type="NCBI Taxonomy" id="42251"/>
    <lineage>
        <taxon>Eukaryota</taxon>
        <taxon>Fungi</taxon>
        <taxon>Dikarya</taxon>
        <taxon>Ascomycota</taxon>
        <taxon>Pezizomycotina</taxon>
        <taxon>Pezizomycetes</taxon>
        <taxon>Pezizales</taxon>
        <taxon>Tuberaceae</taxon>
        <taxon>Tuber</taxon>
    </lineage>
</organism>